<dbReference type="GeneID" id="35404008"/>
<organism evidence="1 2">
    <name type="scientific">Gibberella fujikuroi (strain CBS 195.34 / IMI 58289 / NRRL A-6831)</name>
    <name type="common">Bakanae and foot rot disease fungus</name>
    <name type="synonym">Fusarium fujikuroi</name>
    <dbReference type="NCBI Taxonomy" id="1279085"/>
    <lineage>
        <taxon>Eukaryota</taxon>
        <taxon>Fungi</taxon>
        <taxon>Dikarya</taxon>
        <taxon>Ascomycota</taxon>
        <taxon>Pezizomycotina</taxon>
        <taxon>Sordariomycetes</taxon>
        <taxon>Hypocreomycetidae</taxon>
        <taxon>Hypocreales</taxon>
        <taxon>Nectriaceae</taxon>
        <taxon>Fusarium</taxon>
        <taxon>Fusarium fujikuroi species complex</taxon>
    </lineage>
</organism>
<dbReference type="Proteomes" id="UP000016800">
    <property type="component" value="Chromosome X"/>
</dbReference>
<dbReference type="AlphaFoldDB" id="S0EI66"/>
<sequence>MSLPPQCLPAMMGYAYNLPDLGFDLLRNRVLFANKTQPEDMRSWFYTIFSYWTRSLHLLTRNYRVPLLIGLQTNYPIHQDDWPRSFLMRRLSRTYTPLSGRQRQIFRQRAWAFLDDTRVFKMGLNHFPTIEELDNQRSTAFGTEAIREEKERQRLRLLQLCQYRREAGIEDTKSEEREYVFSAEDSIPRFFDPPGTRGVTTFWEYL</sequence>
<dbReference type="HOGENOM" id="CLU_1332030_0_0_1"/>
<dbReference type="VEuPathDB" id="FungiDB:FFUJ_10544"/>
<reference evidence="2" key="1">
    <citation type="journal article" date="2013" name="PLoS Pathog.">
        <title>Deciphering the cryptic genome: genome-wide analyses of the rice pathogen Fusarium fujikuroi reveal complex regulation of secondary metabolism and novel metabolites.</title>
        <authorList>
            <person name="Wiemann P."/>
            <person name="Sieber C.M."/>
            <person name="von Bargen K.W."/>
            <person name="Studt L."/>
            <person name="Niehaus E.M."/>
            <person name="Espino J.J."/>
            <person name="Huss K."/>
            <person name="Michielse C.B."/>
            <person name="Albermann S."/>
            <person name="Wagner D."/>
            <person name="Bergner S.V."/>
            <person name="Connolly L.R."/>
            <person name="Fischer A."/>
            <person name="Reuter G."/>
            <person name="Kleigrewe K."/>
            <person name="Bald T."/>
            <person name="Wingfield B.D."/>
            <person name="Ophir R."/>
            <person name="Freeman S."/>
            <person name="Hippler M."/>
            <person name="Smith K.M."/>
            <person name="Brown D.W."/>
            <person name="Proctor R.H."/>
            <person name="Munsterkotter M."/>
            <person name="Freitag M."/>
            <person name="Humpf H.U."/>
            <person name="Guldener U."/>
            <person name="Tudzynski B."/>
        </authorList>
    </citation>
    <scope>NUCLEOTIDE SEQUENCE [LARGE SCALE GENOMIC DNA]</scope>
    <source>
        <strain evidence="2">CBS 195.34 / IMI 58289 / NRRL A-6831</strain>
    </source>
</reference>
<name>S0EI66_GIBF5</name>
<dbReference type="EMBL" id="HF679032">
    <property type="protein sequence ID" value="CCT74489.1"/>
    <property type="molecule type" value="Genomic_DNA"/>
</dbReference>
<protein>
    <submittedName>
        <fullName evidence="1">Uncharacterized protein</fullName>
    </submittedName>
</protein>
<accession>S0EI66</accession>
<gene>
    <name evidence="1" type="ORF">FFUJ_10544</name>
</gene>
<evidence type="ECO:0000313" key="1">
    <source>
        <dbReference type="EMBL" id="CCT74489.1"/>
    </source>
</evidence>
<dbReference type="RefSeq" id="XP_023436567.1">
    <property type="nucleotide sequence ID" value="XM_023569340.1"/>
</dbReference>
<proteinExistence type="predicted"/>
<evidence type="ECO:0000313" key="2">
    <source>
        <dbReference type="Proteomes" id="UP000016800"/>
    </source>
</evidence>
<keyword evidence="2" id="KW-1185">Reference proteome</keyword>